<proteinExistence type="inferred from homology"/>
<dbReference type="PRINTS" id="PR00081">
    <property type="entry name" value="GDHRDH"/>
</dbReference>
<keyword evidence="2" id="KW-0560">Oxidoreductase</keyword>
<reference evidence="4" key="1">
    <citation type="journal article" date="2022" name="bioRxiv">
        <title>Sequencing and chromosome-scale assembly of the giantPleurodeles waltlgenome.</title>
        <authorList>
            <person name="Brown T."/>
            <person name="Elewa A."/>
            <person name="Iarovenko S."/>
            <person name="Subramanian E."/>
            <person name="Araus A.J."/>
            <person name="Petzold A."/>
            <person name="Susuki M."/>
            <person name="Suzuki K.-i.T."/>
            <person name="Hayashi T."/>
            <person name="Toyoda A."/>
            <person name="Oliveira C."/>
            <person name="Osipova E."/>
            <person name="Leigh N.D."/>
            <person name="Simon A."/>
            <person name="Yun M.H."/>
        </authorList>
    </citation>
    <scope>NUCLEOTIDE SEQUENCE</scope>
    <source>
        <strain evidence="4">20211129_DDA</strain>
        <tissue evidence="4">Liver</tissue>
    </source>
</reference>
<dbReference type="Proteomes" id="UP001066276">
    <property type="component" value="Chromosome 4_2"/>
</dbReference>
<dbReference type="AlphaFoldDB" id="A0AAV7SA02"/>
<accession>A0AAV7SA02</accession>
<keyword evidence="5" id="KW-1185">Reference proteome</keyword>
<dbReference type="InterPro" id="IPR002347">
    <property type="entry name" value="SDR_fam"/>
</dbReference>
<evidence type="ECO:0000256" key="1">
    <source>
        <dbReference type="ARBA" id="ARBA00006484"/>
    </source>
</evidence>
<dbReference type="PRINTS" id="PR00080">
    <property type="entry name" value="SDRFAMILY"/>
</dbReference>
<evidence type="ECO:0000256" key="3">
    <source>
        <dbReference type="RuleBase" id="RU000363"/>
    </source>
</evidence>
<evidence type="ECO:0000256" key="2">
    <source>
        <dbReference type="ARBA" id="ARBA00023002"/>
    </source>
</evidence>
<dbReference type="GO" id="GO:0016491">
    <property type="term" value="F:oxidoreductase activity"/>
    <property type="evidence" value="ECO:0007669"/>
    <property type="project" value="UniProtKB-KW"/>
</dbReference>
<sequence length="313" mass="35572">MLLYVAALLCLYYLFRWYREREILPNLQEKYVLITGCDTGFGNLLAQQLDQRGLRVLATCLTQKGAEQLKNSSSQRLQTVTLDVANSQSVTAAAEWVKRKVGDRGLWGLVNNAGILIPVAPNEWLTKEDFLRVLNVNLVGMVDVTLSLLPLVRKAQGRIVNVASIAGRMGLCGGGYSISKFGVEAFSDCLRRELITFGVKVSIIEPDFFRTQILNTENLRRSLERIWDAVPEEVKHSYGQSYFEEYCKYLHKMTQLTTPKLYLVTDSMEHALTAVLPRTRYSAGWYAKLYYLPMSYMPTSWTDPLLTFSPKKD</sequence>
<evidence type="ECO:0000313" key="4">
    <source>
        <dbReference type="EMBL" id="KAJ1160100.1"/>
    </source>
</evidence>
<dbReference type="GO" id="GO:0008202">
    <property type="term" value="P:steroid metabolic process"/>
    <property type="evidence" value="ECO:0007669"/>
    <property type="project" value="TreeGrafter"/>
</dbReference>
<comment type="similarity">
    <text evidence="1 3">Belongs to the short-chain dehydrogenases/reductases (SDR) family.</text>
</comment>
<dbReference type="EMBL" id="JANPWB010000008">
    <property type="protein sequence ID" value="KAJ1160100.1"/>
    <property type="molecule type" value="Genomic_DNA"/>
</dbReference>
<dbReference type="FunFam" id="3.40.50.720:FF:000074">
    <property type="entry name" value="Retinol dehydrogenase type 1"/>
    <property type="match status" value="1"/>
</dbReference>
<dbReference type="PANTHER" id="PTHR43313">
    <property type="entry name" value="SHORT-CHAIN DEHYDROGENASE/REDUCTASE FAMILY 9C"/>
    <property type="match status" value="1"/>
</dbReference>
<dbReference type="PANTHER" id="PTHR43313:SF48">
    <property type="match status" value="1"/>
</dbReference>
<name>A0AAV7SA02_PLEWA</name>
<protein>
    <recommendedName>
        <fullName evidence="6">Retinol dehydrogenase 16-like</fullName>
    </recommendedName>
</protein>
<dbReference type="Gene3D" id="3.40.50.720">
    <property type="entry name" value="NAD(P)-binding Rossmann-like Domain"/>
    <property type="match status" value="1"/>
</dbReference>
<gene>
    <name evidence="4" type="ORF">NDU88_000602</name>
</gene>
<dbReference type="SUPFAM" id="SSF51735">
    <property type="entry name" value="NAD(P)-binding Rossmann-fold domains"/>
    <property type="match status" value="1"/>
</dbReference>
<dbReference type="InterPro" id="IPR036291">
    <property type="entry name" value="NAD(P)-bd_dom_sf"/>
</dbReference>
<dbReference type="InterPro" id="IPR020904">
    <property type="entry name" value="Sc_DH/Rdtase_CS"/>
</dbReference>
<evidence type="ECO:0000313" key="5">
    <source>
        <dbReference type="Proteomes" id="UP001066276"/>
    </source>
</evidence>
<comment type="caution">
    <text evidence="4">The sequence shown here is derived from an EMBL/GenBank/DDBJ whole genome shotgun (WGS) entry which is preliminary data.</text>
</comment>
<evidence type="ECO:0008006" key="6">
    <source>
        <dbReference type="Google" id="ProtNLM"/>
    </source>
</evidence>
<dbReference type="Pfam" id="PF00106">
    <property type="entry name" value="adh_short"/>
    <property type="match status" value="1"/>
</dbReference>
<dbReference type="PROSITE" id="PS00061">
    <property type="entry name" value="ADH_SHORT"/>
    <property type="match status" value="1"/>
</dbReference>
<organism evidence="4 5">
    <name type="scientific">Pleurodeles waltl</name>
    <name type="common">Iberian ribbed newt</name>
    <dbReference type="NCBI Taxonomy" id="8319"/>
    <lineage>
        <taxon>Eukaryota</taxon>
        <taxon>Metazoa</taxon>
        <taxon>Chordata</taxon>
        <taxon>Craniata</taxon>
        <taxon>Vertebrata</taxon>
        <taxon>Euteleostomi</taxon>
        <taxon>Amphibia</taxon>
        <taxon>Batrachia</taxon>
        <taxon>Caudata</taxon>
        <taxon>Salamandroidea</taxon>
        <taxon>Salamandridae</taxon>
        <taxon>Pleurodelinae</taxon>
        <taxon>Pleurodeles</taxon>
    </lineage>
</organism>